<evidence type="ECO:0000256" key="4">
    <source>
        <dbReference type="ARBA" id="ARBA00022679"/>
    </source>
</evidence>
<keyword evidence="2" id="KW-0596">Phosphopantetheine</keyword>
<dbReference type="Pfam" id="PF16197">
    <property type="entry name" value="KAsynt_C_assoc"/>
    <property type="match status" value="1"/>
</dbReference>
<evidence type="ECO:0000256" key="3">
    <source>
        <dbReference type="ARBA" id="ARBA00022553"/>
    </source>
</evidence>
<dbReference type="Pfam" id="PF02801">
    <property type="entry name" value="Ketoacyl-synt_C"/>
    <property type="match status" value="1"/>
</dbReference>
<evidence type="ECO:0000313" key="12">
    <source>
        <dbReference type="EMBL" id="KAK8144631.1"/>
    </source>
</evidence>
<dbReference type="GO" id="GO:0031177">
    <property type="term" value="F:phosphopantetheine binding"/>
    <property type="evidence" value="ECO:0007669"/>
    <property type="project" value="InterPro"/>
</dbReference>
<evidence type="ECO:0000256" key="1">
    <source>
        <dbReference type="ARBA" id="ARBA00005179"/>
    </source>
</evidence>
<dbReference type="SUPFAM" id="SSF55048">
    <property type="entry name" value="Probable ACP-binding domain of malonyl-CoA ACP transacylase"/>
    <property type="match status" value="1"/>
</dbReference>
<evidence type="ECO:0000256" key="2">
    <source>
        <dbReference type="ARBA" id="ARBA00022450"/>
    </source>
</evidence>
<dbReference type="InterPro" id="IPR013968">
    <property type="entry name" value="PKS_KR"/>
</dbReference>
<dbReference type="InterPro" id="IPR009081">
    <property type="entry name" value="PP-bd_ACP"/>
</dbReference>
<dbReference type="PROSITE" id="PS50075">
    <property type="entry name" value="CARRIER"/>
    <property type="match status" value="1"/>
</dbReference>
<dbReference type="PROSITE" id="PS52019">
    <property type="entry name" value="PKS_MFAS_DH"/>
    <property type="match status" value="1"/>
</dbReference>
<dbReference type="Pfam" id="PF08240">
    <property type="entry name" value="ADH_N"/>
    <property type="match status" value="1"/>
</dbReference>
<dbReference type="Gene3D" id="3.90.180.10">
    <property type="entry name" value="Medium-chain alcohol dehydrogenases, catalytic domain"/>
    <property type="match status" value="1"/>
</dbReference>
<protein>
    <recommendedName>
        <fullName evidence="14">Polyketide synthase</fullName>
    </recommendedName>
</protein>
<evidence type="ECO:0000259" key="11">
    <source>
        <dbReference type="PROSITE" id="PS52019"/>
    </source>
</evidence>
<dbReference type="Pfam" id="PF08659">
    <property type="entry name" value="KR"/>
    <property type="match status" value="1"/>
</dbReference>
<keyword evidence="6" id="KW-0511">Multifunctional enzyme</keyword>
<feature type="domain" description="PKS/mFAS DH" evidence="11">
    <location>
        <begin position="954"/>
        <end position="1262"/>
    </location>
</feature>
<dbReference type="InterPro" id="IPR013154">
    <property type="entry name" value="ADH-like_N"/>
</dbReference>
<dbReference type="GO" id="GO:0004312">
    <property type="term" value="F:fatty acid synthase activity"/>
    <property type="evidence" value="ECO:0007669"/>
    <property type="project" value="TreeGrafter"/>
</dbReference>
<dbReference type="InterPro" id="IPR016036">
    <property type="entry name" value="Malonyl_transacylase_ACP-bd"/>
</dbReference>
<dbReference type="Gene3D" id="3.40.366.10">
    <property type="entry name" value="Malonyl-Coenzyme A Acyl Carrier Protein, domain 2"/>
    <property type="match status" value="1"/>
</dbReference>
<dbReference type="PANTHER" id="PTHR43775">
    <property type="entry name" value="FATTY ACID SYNTHASE"/>
    <property type="match status" value="1"/>
</dbReference>
<dbReference type="InterPro" id="IPR049552">
    <property type="entry name" value="PKS_DH_N"/>
</dbReference>
<evidence type="ECO:0000256" key="8">
    <source>
        <dbReference type="PROSITE-ProRule" id="PRU01363"/>
    </source>
</evidence>
<dbReference type="SMART" id="SM00827">
    <property type="entry name" value="PKS_AT"/>
    <property type="match status" value="1"/>
</dbReference>
<keyword evidence="5" id="KW-0560">Oxidoreductase</keyword>
<dbReference type="Pfam" id="PF00109">
    <property type="entry name" value="ketoacyl-synt"/>
    <property type="match status" value="1"/>
</dbReference>
<dbReference type="Pfam" id="PF00550">
    <property type="entry name" value="PP-binding"/>
    <property type="match status" value="1"/>
</dbReference>
<dbReference type="Pfam" id="PF13602">
    <property type="entry name" value="ADH_zinc_N_2"/>
    <property type="match status" value="1"/>
</dbReference>
<dbReference type="InterPro" id="IPR036291">
    <property type="entry name" value="NAD(P)-bd_dom_sf"/>
</dbReference>
<dbReference type="Pfam" id="PF23114">
    <property type="entry name" value="NAD-bd_HRPKS_sdrA"/>
    <property type="match status" value="1"/>
</dbReference>
<dbReference type="SUPFAM" id="SSF47336">
    <property type="entry name" value="ACP-like"/>
    <property type="match status" value="1"/>
</dbReference>
<dbReference type="SUPFAM" id="SSF52151">
    <property type="entry name" value="FabD/lysophospholipase-like"/>
    <property type="match status" value="1"/>
</dbReference>
<feature type="domain" description="Ketosynthase family 3 (KS3)" evidence="10">
    <location>
        <begin position="30"/>
        <end position="458"/>
    </location>
</feature>
<dbReference type="EMBL" id="JAAHCF010000370">
    <property type="protein sequence ID" value="KAK8144631.1"/>
    <property type="molecule type" value="Genomic_DNA"/>
</dbReference>
<comment type="caution">
    <text evidence="12">The sequence shown here is derived from an EMBL/GenBank/DDBJ whole genome shotgun (WGS) entry which is preliminary data.</text>
</comment>
<feature type="region of interest" description="C-terminal hotdog fold" evidence="8">
    <location>
        <begin position="1103"/>
        <end position="1262"/>
    </location>
</feature>
<evidence type="ECO:0000259" key="10">
    <source>
        <dbReference type="PROSITE" id="PS52004"/>
    </source>
</evidence>
<dbReference type="Gene3D" id="1.10.1200.10">
    <property type="entry name" value="ACP-like"/>
    <property type="match status" value="1"/>
</dbReference>
<reference evidence="12 13" key="1">
    <citation type="submission" date="2020-02" db="EMBL/GenBank/DDBJ databases">
        <title>Comparative genomics of the hypocrealean fungal genus Beauvera.</title>
        <authorList>
            <person name="Showalter D.N."/>
            <person name="Bushley K.E."/>
            <person name="Rehner S.A."/>
        </authorList>
    </citation>
    <scope>NUCLEOTIDE SEQUENCE [LARGE SCALE GENOMIC DNA]</scope>
    <source>
        <strain evidence="12 13">ARSEF4384</strain>
    </source>
</reference>
<dbReference type="InterPro" id="IPR056501">
    <property type="entry name" value="NAD-bd_HRPKS_sdrA"/>
</dbReference>
<keyword evidence="7" id="KW-0012">Acyltransferase</keyword>
<keyword evidence="13" id="KW-1185">Reference proteome</keyword>
<dbReference type="InterPro" id="IPR049900">
    <property type="entry name" value="PKS_mFAS_DH"/>
</dbReference>
<evidence type="ECO:0000256" key="6">
    <source>
        <dbReference type="ARBA" id="ARBA00023268"/>
    </source>
</evidence>
<dbReference type="Gene3D" id="3.40.50.150">
    <property type="entry name" value="Vaccinia Virus protein VP39"/>
    <property type="match status" value="1"/>
</dbReference>
<dbReference type="InterPro" id="IPR029063">
    <property type="entry name" value="SAM-dependent_MTases_sf"/>
</dbReference>
<dbReference type="SMART" id="SM00826">
    <property type="entry name" value="PKS_DH"/>
    <property type="match status" value="1"/>
</dbReference>
<dbReference type="InterPro" id="IPR020806">
    <property type="entry name" value="PKS_PP-bd"/>
</dbReference>
<sequence length="2381" mass="258507">MTINDNGGSDAYLGQYAFTNLQQDKKPYRQEPIAVIGFANRLPGHSDSPTKLWDLLMRGGVAGNEPPASRWSLKGHFDGSRKPHTVRTPGAMFVENVDTADFDAGFFNISTADAVSIDPQQRQLLEVVYEGIENAGLSLEKLYGAEYGCFVGSYAVDYQDIQMRDPEDRADGMTIGVGRAILSNRISHFLNIKGASMTIDTACSGSLVAVDVACRYLQTGQIEGAIIAASNLYLCPEQNQDMGAMRAASSFSGKCHTFDAKADGYCKAEGINTVILKRLSDAIRDGDPIRAVIRGTATNSDGWTPGIASPNAKAQTEAMRAAFSAAGITNLNEVGYLEAHGTGTLAGDPIELAAASSVFAPSRSAQNPLIVGSIKSNIGHSENAAGISGLIKAIMAVETGTIPGNPTFIDPNPKIDFVGLKVKATRTAIPWPSNLASRIASVNSFGYGGSNAHVVIQDGASFVGKANKIYGSSFTASTSFLDDDDEQVASSPQLLVFSANDEESMKMYVKVLQAHLINPRVNIRPEDLAHTLLRRSRLFNRGFLVSKSTTLDYGSLVLGKKNVDAPKIGFVFTGQGAQWSQMGQGIVDLFSPARSVLERLDKTLQSLPNPPSWSLIAELTEARSPDHLRLPEISQPLVTALQLAMLEVFKLWGVTAASVVGHSSGEIAAACAAGLLTPEDAIKIAFFRGQAAKELQETSESGCGMMAVGLGAEDATKYIGDHRDTVKIACHNSPSSVTLSGKVEHLNEIKDQLQQDGHFARLLQVNLAYHSKYMSKIGDRYLALLEENCGASLSGSDDIQMFSSVTGCKMTLEADAIYWKTNMVSPVLFDAACTAMISGKGAADFLIELGPSGALAGPVAQITKGLGGQGRNVQYVAAAKRGPDSVLSMYDVAGRLYIAGHDIAIEKVNRADNQEENSSVTLVDLPNYAWNHSTKYWYESDASKEWRYRRFVHHDLLGSKILNSPWHAPTFRKMLDVKDVPWLIDHKMGSEIVFPGAAFCAMAIEAMFQCKQMTEPVEGISSADQYQYRLRNVKFDKALVLVEGQPAKLTLTLTPQAGVKGSWYQFNVAGLREGDSSDHCHGLVRIESREAETGAEADLAPLQAPTKAAIWYKALADAGYGFGPAFIKHIETESIAGERKSRSHVNLESPASKWDPQSVYPMHPASMDGCFQTVTPSAVAGIRSSISGILVPAIIDELIISPAHTRPSVGLSCTTSEYVGKGRLEDNKNYMSGCTVFDPATGRQLLKLTGLRYRRLDTDDKGAVQTYTRASWNPDISFLTTLQCSKLADVVGAGLQKILDLVSHKKPTLKVMEANISKDDASSFWLQDDRRSNRAAYNKYLLASSDASSLVSAQEKYMAAKAVTFELLDFATEIEAKEDKFDLLIVKCETIEPATVAAVAKNAQSLLAPGGYLLMAKTYPHNAGRNGVLNGYTQTDQISAMLSEAGFENITSVPDDAVQWAYLARSKEEIKATVEKRLDVVRIRNEPNELIAKTKSDLSSLGWNLIEHTYPFDTLLPGSTVIILDELSKPVLSTITPEQWDATKDVIVNKRSKLLWVTFGSQLSVTSPENAMVHGFFRTIRAEDPSLSLTTLDVENPSDPKTISSIDLVLKRLSEPTPKTKVDNEYVERQGMIHVNRIMVNEAVNTLKNNQLNGADLKVQSLHDLHTTARLQAERIGTLEGLHYTETSTEELPVKDGCVEVEIYAAGLNFKDVAVTMGIVPENEHLLGVEGAGVVRRAGKGSPYVPGERVVVFEKGCFANRVQVTKERCHPLPASMSFEDAATLMGVYLTSMYCLFNLGGLQRGQSVLIHSAAGGIGISSIQLAQHQGAEIYVTVGTEEKRKFLHDSFGIPYERMFSSRNVEFASEINKATHGRGVDLILNSLTGDLLDESWRICADGGMMVEIGKKDVLDRNKLSMEPFDRNCSFRALDFSHKTITDGLIADLMGQIFALYKRGHIKPIHPIKVFPFEDIPAAFAYMRGGRHLGKIVISNGPNAKIEVPVRPAPRVFSLSDNVAYLIVGGLRGLCGSLTVHMARHGAKHIIALSRSGIDDERSQKIVKNCSSFGCRVYGAKGDVSVWEDVLGVFRDAPVPIGGVLQGAMLLRDKPYELMTVDEYHATTASKVQGTWNLHRAAEELKLDLEFFTMLSSISGVVGQKGQANYSAANVFLDAFAVYRQSLGLPANSTDLGVIEDVGYVAEQGGMLQHFDTGLWTGINEKTLHSILQYSIWQQSAQPISKSTSEQLITGIAVPLPEDADIGRDARFSGLFITNDSSRESSGNEADKDLQAFFLSLKSGADAATLLAPCVELVNKRFTKMLRLSEPIEPAKSLSAYGLDSLSAVEFRNWFRSELGAEVSTLEITSANSLFVLCEKVIAKISKPAA</sequence>
<dbReference type="Gene3D" id="3.40.47.10">
    <property type="match status" value="1"/>
</dbReference>
<dbReference type="InterPro" id="IPR042104">
    <property type="entry name" value="PKS_dehydratase_sf"/>
</dbReference>
<dbReference type="InterPro" id="IPR049551">
    <property type="entry name" value="PKS_DH_C"/>
</dbReference>
<dbReference type="Pfam" id="PF00698">
    <property type="entry name" value="Acyl_transf_1"/>
    <property type="match status" value="1"/>
</dbReference>
<dbReference type="PANTHER" id="PTHR43775:SF18">
    <property type="entry name" value="ENZYME, PUTATIVE (JCVI)-RELATED"/>
    <property type="match status" value="1"/>
</dbReference>
<dbReference type="CDD" id="cd00833">
    <property type="entry name" value="PKS"/>
    <property type="match status" value="1"/>
</dbReference>
<evidence type="ECO:0000313" key="13">
    <source>
        <dbReference type="Proteomes" id="UP001397290"/>
    </source>
</evidence>
<dbReference type="Pfam" id="PF14765">
    <property type="entry name" value="PS-DH"/>
    <property type="match status" value="1"/>
</dbReference>
<accession>A0AAW0RS97</accession>
<dbReference type="Proteomes" id="UP001397290">
    <property type="component" value="Unassembled WGS sequence"/>
</dbReference>
<evidence type="ECO:0008006" key="14">
    <source>
        <dbReference type="Google" id="ProtNLM"/>
    </source>
</evidence>
<dbReference type="SUPFAM" id="SSF51735">
    <property type="entry name" value="NAD(P)-binding Rossmann-fold domains"/>
    <property type="match status" value="2"/>
</dbReference>
<feature type="region of interest" description="N-terminal hotdog fold" evidence="8">
    <location>
        <begin position="954"/>
        <end position="1091"/>
    </location>
</feature>
<evidence type="ECO:0000256" key="5">
    <source>
        <dbReference type="ARBA" id="ARBA00023002"/>
    </source>
</evidence>
<dbReference type="InterPro" id="IPR014043">
    <property type="entry name" value="Acyl_transferase_dom"/>
</dbReference>
<dbReference type="InterPro" id="IPR011032">
    <property type="entry name" value="GroES-like_sf"/>
</dbReference>
<comment type="pathway">
    <text evidence="1">Secondary metabolite biosynthesis.</text>
</comment>
<feature type="active site" description="Proton acceptor; for dehydratase activity" evidence="8">
    <location>
        <position position="986"/>
    </location>
</feature>
<dbReference type="InterPro" id="IPR016035">
    <property type="entry name" value="Acyl_Trfase/lysoPLipase"/>
</dbReference>
<dbReference type="SMART" id="SM00829">
    <property type="entry name" value="PKS_ER"/>
    <property type="match status" value="1"/>
</dbReference>
<gene>
    <name evidence="12" type="ORF">G3M48_005561</name>
</gene>
<dbReference type="SMART" id="SM00825">
    <property type="entry name" value="PKS_KS"/>
    <property type="match status" value="1"/>
</dbReference>
<dbReference type="SUPFAM" id="SSF53335">
    <property type="entry name" value="S-adenosyl-L-methionine-dependent methyltransferases"/>
    <property type="match status" value="1"/>
</dbReference>
<dbReference type="InterPro" id="IPR050091">
    <property type="entry name" value="PKS_NRPS_Biosynth_Enz"/>
</dbReference>
<name>A0AAW0RS97_9HYPO</name>
<dbReference type="InterPro" id="IPR020807">
    <property type="entry name" value="PKS_DH"/>
</dbReference>
<organism evidence="12 13">
    <name type="scientific">Beauveria asiatica</name>
    <dbReference type="NCBI Taxonomy" id="1069075"/>
    <lineage>
        <taxon>Eukaryota</taxon>
        <taxon>Fungi</taxon>
        <taxon>Dikarya</taxon>
        <taxon>Ascomycota</taxon>
        <taxon>Pezizomycotina</taxon>
        <taxon>Sordariomycetes</taxon>
        <taxon>Hypocreomycetidae</taxon>
        <taxon>Hypocreales</taxon>
        <taxon>Cordycipitaceae</taxon>
        <taxon>Beauveria</taxon>
    </lineage>
</organism>
<dbReference type="InterPro" id="IPR014030">
    <property type="entry name" value="Ketoacyl_synth_N"/>
</dbReference>
<dbReference type="CDD" id="cd05195">
    <property type="entry name" value="enoyl_red"/>
    <property type="match status" value="1"/>
</dbReference>
<dbReference type="InterPro" id="IPR036736">
    <property type="entry name" value="ACP-like_sf"/>
</dbReference>
<dbReference type="SUPFAM" id="SSF53901">
    <property type="entry name" value="Thiolase-like"/>
    <property type="match status" value="1"/>
</dbReference>
<dbReference type="InterPro" id="IPR016039">
    <property type="entry name" value="Thiolase-like"/>
</dbReference>
<dbReference type="Gene3D" id="3.40.50.720">
    <property type="entry name" value="NAD(P)-binding Rossmann-like Domain"/>
    <property type="match status" value="2"/>
</dbReference>
<evidence type="ECO:0000259" key="9">
    <source>
        <dbReference type="PROSITE" id="PS50075"/>
    </source>
</evidence>
<dbReference type="InterPro" id="IPR032821">
    <property type="entry name" value="PKS_assoc"/>
</dbReference>
<feature type="domain" description="Carrier" evidence="9">
    <location>
        <begin position="2300"/>
        <end position="2376"/>
    </location>
</feature>
<dbReference type="FunFam" id="3.40.50.720:FF:000209">
    <property type="entry name" value="Polyketide synthase Pks12"/>
    <property type="match status" value="1"/>
</dbReference>
<keyword evidence="4" id="KW-0808">Transferase</keyword>
<dbReference type="InterPro" id="IPR020841">
    <property type="entry name" value="PKS_Beta-ketoAc_synthase_dom"/>
</dbReference>
<keyword evidence="3" id="KW-0597">Phosphoprotein</keyword>
<dbReference type="InterPro" id="IPR014031">
    <property type="entry name" value="Ketoacyl_synth_C"/>
</dbReference>
<dbReference type="Gene3D" id="3.10.129.110">
    <property type="entry name" value="Polyketide synthase dehydratase"/>
    <property type="match status" value="1"/>
</dbReference>
<dbReference type="InterPro" id="IPR001227">
    <property type="entry name" value="Ac_transferase_dom_sf"/>
</dbReference>
<dbReference type="SMART" id="SM00823">
    <property type="entry name" value="PKS_PP"/>
    <property type="match status" value="1"/>
</dbReference>
<feature type="active site" description="Proton donor; for dehydratase activity" evidence="8">
    <location>
        <position position="1168"/>
    </location>
</feature>
<dbReference type="GO" id="GO:0016491">
    <property type="term" value="F:oxidoreductase activity"/>
    <property type="evidence" value="ECO:0007669"/>
    <property type="project" value="UniProtKB-KW"/>
</dbReference>
<dbReference type="SUPFAM" id="SSF50129">
    <property type="entry name" value="GroES-like"/>
    <property type="match status" value="1"/>
</dbReference>
<evidence type="ECO:0000256" key="7">
    <source>
        <dbReference type="ARBA" id="ARBA00023315"/>
    </source>
</evidence>
<dbReference type="InterPro" id="IPR020843">
    <property type="entry name" value="ER"/>
</dbReference>
<dbReference type="GO" id="GO:0044550">
    <property type="term" value="P:secondary metabolite biosynthetic process"/>
    <property type="evidence" value="ECO:0007669"/>
    <property type="project" value="UniProtKB-ARBA"/>
</dbReference>
<dbReference type="Pfam" id="PF21089">
    <property type="entry name" value="PKS_DH_N"/>
    <property type="match status" value="1"/>
</dbReference>
<dbReference type="PROSITE" id="PS52004">
    <property type="entry name" value="KS3_2"/>
    <property type="match status" value="1"/>
</dbReference>
<dbReference type="InterPro" id="IPR057326">
    <property type="entry name" value="KR_dom"/>
</dbReference>
<proteinExistence type="predicted"/>
<dbReference type="GO" id="GO:0006633">
    <property type="term" value="P:fatty acid biosynthetic process"/>
    <property type="evidence" value="ECO:0007669"/>
    <property type="project" value="TreeGrafter"/>
</dbReference>
<dbReference type="SMART" id="SM00822">
    <property type="entry name" value="PKS_KR"/>
    <property type="match status" value="1"/>
</dbReference>
<dbReference type="GO" id="GO:1901336">
    <property type="term" value="P:lactone biosynthetic process"/>
    <property type="evidence" value="ECO:0007669"/>
    <property type="project" value="UniProtKB-ARBA"/>
</dbReference>